<dbReference type="GO" id="GO:0080043">
    <property type="term" value="F:quercetin 3-O-glucosyltransferase activity"/>
    <property type="evidence" value="ECO:0007669"/>
    <property type="project" value="TreeGrafter"/>
</dbReference>
<name>A0AAD8RRM7_LOLMU</name>
<dbReference type="EC" id="2.4.1.-" evidence="4"/>
<dbReference type="PANTHER" id="PTHR11926">
    <property type="entry name" value="GLUCOSYL/GLUCURONOSYL TRANSFERASES"/>
    <property type="match status" value="1"/>
</dbReference>
<comment type="similarity">
    <text evidence="1 3">Belongs to the UDP-glycosyltransferase family.</text>
</comment>
<dbReference type="CDD" id="cd03784">
    <property type="entry name" value="GT1_Gtf-like"/>
    <property type="match status" value="1"/>
</dbReference>
<dbReference type="InterPro" id="IPR035595">
    <property type="entry name" value="UDP_glycos_trans_CS"/>
</dbReference>
<dbReference type="Proteomes" id="UP001231189">
    <property type="component" value="Unassembled WGS sequence"/>
</dbReference>
<dbReference type="InterPro" id="IPR002213">
    <property type="entry name" value="UDP_glucos_trans"/>
</dbReference>
<accession>A0AAD8RRM7</accession>
<reference evidence="6" key="1">
    <citation type="submission" date="2023-07" db="EMBL/GenBank/DDBJ databases">
        <title>A chromosome-level genome assembly of Lolium multiflorum.</title>
        <authorList>
            <person name="Chen Y."/>
            <person name="Copetti D."/>
            <person name="Kolliker R."/>
            <person name="Studer B."/>
        </authorList>
    </citation>
    <scope>NUCLEOTIDE SEQUENCE</scope>
    <source>
        <strain evidence="6">02402/16</strain>
        <tissue evidence="6">Leaf</tissue>
    </source>
</reference>
<dbReference type="AlphaFoldDB" id="A0AAD8RRM7"/>
<evidence type="ECO:0000256" key="1">
    <source>
        <dbReference type="ARBA" id="ARBA00009995"/>
    </source>
</evidence>
<evidence type="ECO:0000256" key="2">
    <source>
        <dbReference type="ARBA" id="ARBA00022679"/>
    </source>
</evidence>
<comment type="caution">
    <text evidence="6">The sequence shown here is derived from an EMBL/GenBank/DDBJ whole genome shotgun (WGS) entry which is preliminary data.</text>
</comment>
<evidence type="ECO:0000256" key="3">
    <source>
        <dbReference type="RuleBase" id="RU003718"/>
    </source>
</evidence>
<feature type="region of interest" description="Disordered" evidence="5">
    <location>
        <begin position="70"/>
        <end position="95"/>
    </location>
</feature>
<organism evidence="6 7">
    <name type="scientific">Lolium multiflorum</name>
    <name type="common">Italian ryegrass</name>
    <name type="synonym">Lolium perenne subsp. multiflorum</name>
    <dbReference type="NCBI Taxonomy" id="4521"/>
    <lineage>
        <taxon>Eukaryota</taxon>
        <taxon>Viridiplantae</taxon>
        <taxon>Streptophyta</taxon>
        <taxon>Embryophyta</taxon>
        <taxon>Tracheophyta</taxon>
        <taxon>Spermatophyta</taxon>
        <taxon>Magnoliopsida</taxon>
        <taxon>Liliopsida</taxon>
        <taxon>Poales</taxon>
        <taxon>Poaceae</taxon>
        <taxon>BOP clade</taxon>
        <taxon>Pooideae</taxon>
        <taxon>Poodae</taxon>
        <taxon>Poeae</taxon>
        <taxon>Poeae Chloroplast Group 2 (Poeae type)</taxon>
        <taxon>Loliodinae</taxon>
        <taxon>Loliinae</taxon>
        <taxon>Lolium</taxon>
    </lineage>
</organism>
<dbReference type="PANTHER" id="PTHR11926:SF1534">
    <property type="entry name" value="GLYCOSYLTRANSFERASE"/>
    <property type="match status" value="1"/>
</dbReference>
<dbReference type="FunFam" id="3.40.50.2000:FF:000019">
    <property type="entry name" value="Glycosyltransferase"/>
    <property type="match status" value="1"/>
</dbReference>
<keyword evidence="2 3" id="KW-0808">Transferase</keyword>
<sequence>MTIGCKLGLPNLQWYCVLARRLAQLQDEDGSGPVLATLSVPLFTHRRMFPLSGDGVKSEEEEAADGAVSYAPYSDGLDDGTRATDPDERARRRRASSKSLAAVVARLAARGRPVTCVVCSLILPSISSTLHAADPAFEVTLPGLRRPLRIRDFPSFLVDTTGTEMGKIVNDAVRELFQFMDQQGPSTQVLVNTFEGLEPAALAAMRQHLDVLAVRPVLDSSSEARIHLFDHAGAAEYMQWLGAQPETSVVYISFGSVWTYNKRQMEEIAHGLRQCGRPYLLVVRKDGRQEDVSRCLDGVVREGQGLVVEWCDQPAVLSHPSVGCFVMHCGWNSTLEAVALGVPVVAVPSMFDQPTNAFLIEEEWAGGVRGERNGEGAFAGAELARCVEMVMDGGARAVEIRERVEALKGTTREAMSSGGPAERSLRSFVMATKVTDKSCTKDTTIPPTMLESI</sequence>
<proteinExistence type="inferred from homology"/>
<evidence type="ECO:0000313" key="7">
    <source>
        <dbReference type="Proteomes" id="UP001231189"/>
    </source>
</evidence>
<evidence type="ECO:0000256" key="5">
    <source>
        <dbReference type="SAM" id="MobiDB-lite"/>
    </source>
</evidence>
<dbReference type="Pfam" id="PF00201">
    <property type="entry name" value="UDPGT"/>
    <property type="match status" value="1"/>
</dbReference>
<dbReference type="SUPFAM" id="SSF53756">
    <property type="entry name" value="UDP-Glycosyltransferase/glycogen phosphorylase"/>
    <property type="match status" value="1"/>
</dbReference>
<dbReference type="Gene3D" id="3.40.50.2000">
    <property type="entry name" value="Glycogen Phosphorylase B"/>
    <property type="match status" value="3"/>
</dbReference>
<keyword evidence="3" id="KW-0328">Glycosyltransferase</keyword>
<evidence type="ECO:0000313" key="6">
    <source>
        <dbReference type="EMBL" id="KAK1628616.1"/>
    </source>
</evidence>
<dbReference type="PROSITE" id="PS00375">
    <property type="entry name" value="UDPGT"/>
    <property type="match status" value="1"/>
</dbReference>
<gene>
    <name evidence="6" type="ORF">QYE76_002931</name>
</gene>
<dbReference type="GO" id="GO:0080044">
    <property type="term" value="F:quercetin 7-O-glucosyltransferase activity"/>
    <property type="evidence" value="ECO:0007669"/>
    <property type="project" value="TreeGrafter"/>
</dbReference>
<keyword evidence="7" id="KW-1185">Reference proteome</keyword>
<feature type="compositionally biased region" description="Basic and acidic residues" evidence="5">
    <location>
        <begin position="79"/>
        <end position="90"/>
    </location>
</feature>
<evidence type="ECO:0000256" key="4">
    <source>
        <dbReference type="RuleBase" id="RU362057"/>
    </source>
</evidence>
<protein>
    <recommendedName>
        <fullName evidence="4">Glycosyltransferase</fullName>
        <ecNumber evidence="4">2.4.1.-</ecNumber>
    </recommendedName>
</protein>
<dbReference type="EMBL" id="JAUUTY010000005">
    <property type="protein sequence ID" value="KAK1628616.1"/>
    <property type="molecule type" value="Genomic_DNA"/>
</dbReference>